<keyword evidence="3" id="KW-1185">Reference proteome</keyword>
<dbReference type="InParanoid" id="A0A5R8QGK9"/>
<dbReference type="Pfam" id="PF01066">
    <property type="entry name" value="CDP-OH_P_transf"/>
    <property type="match status" value="1"/>
</dbReference>
<keyword evidence="1" id="KW-0812">Transmembrane</keyword>
<proteinExistence type="predicted"/>
<gene>
    <name evidence="2" type="ORF">FEZ08_02950</name>
</gene>
<feature type="transmembrane region" description="Helical" evidence="1">
    <location>
        <begin position="90"/>
        <end position="108"/>
    </location>
</feature>
<name>A0A5R8QGK9_9FIRM</name>
<evidence type="ECO:0000313" key="2">
    <source>
        <dbReference type="EMBL" id="TLG76593.1"/>
    </source>
</evidence>
<dbReference type="Proteomes" id="UP000306912">
    <property type="component" value="Unassembled WGS sequence"/>
</dbReference>
<comment type="caution">
    <text evidence="2">The sequence shown here is derived from an EMBL/GenBank/DDBJ whole genome shotgun (WGS) entry which is preliminary data.</text>
</comment>
<evidence type="ECO:0000256" key="1">
    <source>
        <dbReference type="SAM" id="Phobius"/>
    </source>
</evidence>
<sequence>MNQTSIFRRDYLTIAVRLLLTVGMIAIFYIPNFGGSIQFFFDGAILPFSHFLTAVIIIAIGILEYFTFVHMRINKARNLDQLLRPADEQAHIFFALVLVVLLLGNFYIPTYIALVFIIRELVMYGLRLQYAYAGNGALSEQISGIQRFFFFIAMLISVLGNQPFELWNIPVQDICLIVAAVVSILSLALTYLNMQKLLRESK</sequence>
<dbReference type="AlphaFoldDB" id="A0A5R8QGK9"/>
<reference evidence="2 3" key="1">
    <citation type="submission" date="2019-05" db="EMBL/GenBank/DDBJ databases">
        <title>Culicoidintestinum kansasii gen. nov., sp. nov. from the gastrointestinal tract of the biting midge, Culicoides sonorensis.</title>
        <authorList>
            <person name="Neupane S."/>
            <person name="Ghosh A."/>
            <person name="Gunther S."/>
            <person name="Martin K."/>
            <person name="Zurek L."/>
        </authorList>
    </citation>
    <scope>NUCLEOTIDE SEQUENCE [LARGE SCALE GENOMIC DNA]</scope>
    <source>
        <strain evidence="2 3">CS-1</strain>
    </source>
</reference>
<feature type="transmembrane region" description="Helical" evidence="1">
    <location>
        <begin position="170"/>
        <end position="192"/>
    </location>
</feature>
<keyword evidence="1" id="KW-0472">Membrane</keyword>
<feature type="transmembrane region" description="Helical" evidence="1">
    <location>
        <begin position="50"/>
        <end position="69"/>
    </location>
</feature>
<organism evidence="2 3">
    <name type="scientific">Culicoidibacter larvae</name>
    <dbReference type="NCBI Taxonomy" id="2579976"/>
    <lineage>
        <taxon>Bacteria</taxon>
        <taxon>Bacillati</taxon>
        <taxon>Bacillota</taxon>
        <taxon>Culicoidibacteria</taxon>
        <taxon>Culicoidibacterales</taxon>
        <taxon>Culicoidibacteraceae</taxon>
        <taxon>Culicoidibacter</taxon>
    </lineage>
</organism>
<feature type="transmembrane region" description="Helical" evidence="1">
    <location>
        <begin position="12"/>
        <end position="30"/>
    </location>
</feature>
<dbReference type="InterPro" id="IPR000462">
    <property type="entry name" value="CDP-OH_P_trans"/>
</dbReference>
<keyword evidence="1" id="KW-1133">Transmembrane helix</keyword>
<dbReference type="RefSeq" id="WP_138190230.1">
    <property type="nucleotide sequence ID" value="NZ_VBWP01000002.1"/>
</dbReference>
<dbReference type="EMBL" id="VBWP01000002">
    <property type="protein sequence ID" value="TLG76593.1"/>
    <property type="molecule type" value="Genomic_DNA"/>
</dbReference>
<evidence type="ECO:0000313" key="3">
    <source>
        <dbReference type="Proteomes" id="UP000306912"/>
    </source>
</evidence>
<protein>
    <submittedName>
        <fullName evidence="2">Uncharacterized protein</fullName>
    </submittedName>
</protein>
<accession>A0A5R8QGK9</accession>